<proteinExistence type="predicted"/>
<dbReference type="EMBL" id="JAYLLN010000025">
    <property type="protein sequence ID" value="MEI5985378.1"/>
    <property type="molecule type" value="Genomic_DNA"/>
</dbReference>
<sequence length="230" mass="26384">MNNHHEQHNEIDVDVILDPQRVEAGRPVSINISLKQDNNAVSLDTVHEKKMHLLAVNDELTWFDHLHPEENKGPYLVEETFPTAGKFLLFVDFKPQDGEPMVHKHEIHVVGDELSEKIEFQPEIVAREDDYIITLVNGRELNTGMQTLAFTVEKEGEMLGEKDLEKYLGASAHIVMIETKSKDFLHIHPVSNKKYPIYAEAHIEKAGNYRIWVQFKISGKVHTVDFSVEV</sequence>
<accession>A0ABU8I705</accession>
<reference evidence="1 2" key="1">
    <citation type="submission" date="2024-01" db="EMBL/GenBank/DDBJ databases">
        <title>Sphingobacterium tenebrionis sp. nov., a novel endophyte isolated from tenebrio molitor intestines.</title>
        <authorList>
            <person name="Zhang C."/>
        </authorList>
    </citation>
    <scope>NUCLEOTIDE SEQUENCE [LARGE SCALE GENOMIC DNA]</scope>
    <source>
        <strain evidence="1 2">PU5-4</strain>
    </source>
</reference>
<dbReference type="RefSeq" id="WP_134776357.1">
    <property type="nucleotide sequence ID" value="NZ_JAYLLN010000025.1"/>
</dbReference>
<name>A0ABU8I705_9SPHI</name>
<comment type="caution">
    <text evidence="1">The sequence shown here is derived from an EMBL/GenBank/DDBJ whole genome shotgun (WGS) entry which is preliminary data.</text>
</comment>
<dbReference type="Proteomes" id="UP001363035">
    <property type="component" value="Unassembled WGS sequence"/>
</dbReference>
<keyword evidence="2" id="KW-1185">Reference proteome</keyword>
<evidence type="ECO:0000313" key="1">
    <source>
        <dbReference type="EMBL" id="MEI5985378.1"/>
    </source>
</evidence>
<protein>
    <recommendedName>
        <fullName evidence="3">DUF4625 domain-containing protein</fullName>
    </recommendedName>
</protein>
<organism evidence="1 2">
    <name type="scientific">Sphingobacterium tenebrionis</name>
    <dbReference type="NCBI Taxonomy" id="3111775"/>
    <lineage>
        <taxon>Bacteria</taxon>
        <taxon>Pseudomonadati</taxon>
        <taxon>Bacteroidota</taxon>
        <taxon>Sphingobacteriia</taxon>
        <taxon>Sphingobacteriales</taxon>
        <taxon>Sphingobacteriaceae</taxon>
        <taxon>Sphingobacterium</taxon>
    </lineage>
</organism>
<evidence type="ECO:0000313" key="2">
    <source>
        <dbReference type="Proteomes" id="UP001363035"/>
    </source>
</evidence>
<gene>
    <name evidence="1" type="ORF">VJ786_10740</name>
</gene>
<evidence type="ECO:0008006" key="3">
    <source>
        <dbReference type="Google" id="ProtNLM"/>
    </source>
</evidence>